<dbReference type="Gene3D" id="2.160.20.10">
    <property type="entry name" value="Single-stranded right-handed beta-helix, Pectin lyase-like"/>
    <property type="match status" value="1"/>
</dbReference>
<dbReference type="SUPFAM" id="SSF51126">
    <property type="entry name" value="Pectin lyase-like"/>
    <property type="match status" value="1"/>
</dbReference>
<dbReference type="InterPro" id="IPR011050">
    <property type="entry name" value="Pectin_lyase_fold/virulence"/>
</dbReference>
<sequence length="377" mass="41730">MGSKCIMFLAVALVLALQLPEDVLCANPKLIPSDHSQLDTWIAHNMKDYLDRKASKNATQPKFNFDPQLAEAEDTVRIVKVRKDGKGHFKTVTDAVNSIPDGNTRRVVVWIGGGEYREKLTINRSKRFVTFYGDKDNMPTIVFDGTALKYGTVYSATVAVESDYFVAVNIVFVNSAPMPDGKTVGAQAVAMRISGDKAAFHNCRFIGFQDTLCDDKGRHFFKDCYIQGTVDFIFGNGKSLYLNTSINSVANGMGVITAQARESVSDDSGFTFVHCSIKGTGDTYLGRAWKERPRVVFAYTYMGTLINSEGWSNAMHANGQEKNQVYYGEYKCKGPGASTSGRVKYAKMLSDQEVKPFLSMTYLHGNKWLLPPPKLSA</sequence>
<dbReference type="InterPro" id="IPR012334">
    <property type="entry name" value="Pectin_lyas_fold"/>
</dbReference>
<dbReference type="UniPathway" id="UPA00545">
    <property type="reaction ID" value="UER00823"/>
</dbReference>
<comment type="similarity">
    <text evidence="3">Belongs to the pectinesterase family.</text>
</comment>
<evidence type="ECO:0000313" key="15">
    <source>
        <dbReference type="Proteomes" id="UP000796880"/>
    </source>
</evidence>
<feature type="signal peptide" evidence="12">
    <location>
        <begin position="1"/>
        <end position="25"/>
    </location>
</feature>
<evidence type="ECO:0000256" key="9">
    <source>
        <dbReference type="ARBA" id="ARBA00023085"/>
    </source>
</evidence>
<evidence type="ECO:0000313" key="14">
    <source>
        <dbReference type="EMBL" id="KAF3439733.1"/>
    </source>
</evidence>
<evidence type="ECO:0000256" key="8">
    <source>
        <dbReference type="ARBA" id="ARBA00022801"/>
    </source>
</evidence>
<feature type="chain" id="PRO_5035487181" description="Pectinesterase" evidence="12">
    <location>
        <begin position="26"/>
        <end position="377"/>
    </location>
</feature>
<protein>
    <recommendedName>
        <fullName evidence="4 12">Pectinesterase</fullName>
        <ecNumber evidence="4 12">3.1.1.11</ecNumber>
    </recommendedName>
</protein>
<evidence type="ECO:0000256" key="11">
    <source>
        <dbReference type="PROSITE-ProRule" id="PRU10040"/>
    </source>
</evidence>
<dbReference type="AlphaFoldDB" id="A0A8K0E2V5"/>
<comment type="subcellular location">
    <subcellularLocation>
        <location evidence="1">Secreted</location>
        <location evidence="1">Cell wall</location>
    </subcellularLocation>
</comment>
<keyword evidence="7 12" id="KW-0732">Signal</keyword>
<keyword evidence="6" id="KW-0964">Secreted</keyword>
<dbReference type="EMBL" id="VOIH02000008">
    <property type="protein sequence ID" value="KAF3439733.1"/>
    <property type="molecule type" value="Genomic_DNA"/>
</dbReference>
<feature type="active site" evidence="11">
    <location>
        <position position="231"/>
    </location>
</feature>
<dbReference type="EC" id="3.1.1.11" evidence="4 12"/>
<accession>A0A8K0E2V5</accession>
<evidence type="ECO:0000256" key="7">
    <source>
        <dbReference type="ARBA" id="ARBA00022729"/>
    </source>
</evidence>
<evidence type="ECO:0000256" key="10">
    <source>
        <dbReference type="ARBA" id="ARBA00047928"/>
    </source>
</evidence>
<keyword evidence="15" id="KW-1185">Reference proteome</keyword>
<keyword evidence="8 12" id="KW-0378">Hydrolase</keyword>
<evidence type="ECO:0000256" key="3">
    <source>
        <dbReference type="ARBA" id="ARBA00008891"/>
    </source>
</evidence>
<dbReference type="PROSITE" id="PS00503">
    <property type="entry name" value="PECTINESTERASE_2"/>
    <property type="match status" value="1"/>
</dbReference>
<dbReference type="GO" id="GO:0030599">
    <property type="term" value="F:pectinesterase activity"/>
    <property type="evidence" value="ECO:0007669"/>
    <property type="project" value="UniProtKB-UniRule"/>
</dbReference>
<evidence type="ECO:0000256" key="12">
    <source>
        <dbReference type="RuleBase" id="RU000589"/>
    </source>
</evidence>
<proteinExistence type="inferred from homology"/>
<dbReference type="InterPro" id="IPR033131">
    <property type="entry name" value="Pectinesterase_Asp_AS"/>
</dbReference>
<reference evidence="14" key="1">
    <citation type="submission" date="2020-03" db="EMBL/GenBank/DDBJ databases">
        <title>A high-quality chromosome-level genome assembly of a woody plant with both climbing and erect habits, Rhamnella rubrinervis.</title>
        <authorList>
            <person name="Lu Z."/>
            <person name="Yang Y."/>
            <person name="Zhu X."/>
            <person name="Sun Y."/>
        </authorList>
    </citation>
    <scope>NUCLEOTIDE SEQUENCE</scope>
    <source>
        <strain evidence="14">BYM</strain>
        <tissue evidence="14">Leaf</tissue>
    </source>
</reference>
<dbReference type="PANTHER" id="PTHR31321:SF126">
    <property type="entry name" value="PECTINESTERASE"/>
    <property type="match status" value="1"/>
</dbReference>
<keyword evidence="5" id="KW-0134">Cell wall</keyword>
<comment type="pathway">
    <text evidence="2 12">Glycan metabolism; pectin degradation; 2-dehydro-3-deoxy-D-gluconate from pectin: step 1/5.</text>
</comment>
<gene>
    <name evidence="14" type="ORF">FNV43_RR18011</name>
</gene>
<feature type="domain" description="Pectinesterase catalytic" evidence="13">
    <location>
        <begin position="79"/>
        <end position="366"/>
    </location>
</feature>
<dbReference type="FunFam" id="2.160.20.10:FF:000008">
    <property type="entry name" value="Pectinesterase"/>
    <property type="match status" value="1"/>
</dbReference>
<name>A0A8K0E2V5_9ROSA</name>
<evidence type="ECO:0000256" key="5">
    <source>
        <dbReference type="ARBA" id="ARBA00022512"/>
    </source>
</evidence>
<evidence type="ECO:0000259" key="13">
    <source>
        <dbReference type="Pfam" id="PF01095"/>
    </source>
</evidence>
<comment type="caution">
    <text evidence="14">The sequence shown here is derived from an EMBL/GenBank/DDBJ whole genome shotgun (WGS) entry which is preliminary data.</text>
</comment>
<comment type="catalytic activity">
    <reaction evidence="10 12">
        <text>[(1-&gt;4)-alpha-D-galacturonosyl methyl ester](n) + n H2O = [(1-&gt;4)-alpha-D-galacturonosyl](n) + n methanol + n H(+)</text>
        <dbReference type="Rhea" id="RHEA:22380"/>
        <dbReference type="Rhea" id="RHEA-COMP:14570"/>
        <dbReference type="Rhea" id="RHEA-COMP:14573"/>
        <dbReference type="ChEBI" id="CHEBI:15377"/>
        <dbReference type="ChEBI" id="CHEBI:15378"/>
        <dbReference type="ChEBI" id="CHEBI:17790"/>
        <dbReference type="ChEBI" id="CHEBI:140522"/>
        <dbReference type="ChEBI" id="CHEBI:140523"/>
        <dbReference type="EC" id="3.1.1.11"/>
    </reaction>
</comment>
<evidence type="ECO:0000256" key="6">
    <source>
        <dbReference type="ARBA" id="ARBA00022525"/>
    </source>
</evidence>
<dbReference type="InterPro" id="IPR000070">
    <property type="entry name" value="Pectinesterase_cat"/>
</dbReference>
<dbReference type="PANTHER" id="PTHR31321">
    <property type="entry name" value="ACYL-COA THIOESTER HYDROLASE YBHC-RELATED"/>
    <property type="match status" value="1"/>
</dbReference>
<dbReference type="GO" id="GO:0045490">
    <property type="term" value="P:pectin catabolic process"/>
    <property type="evidence" value="ECO:0007669"/>
    <property type="project" value="UniProtKB-UniRule"/>
</dbReference>
<dbReference type="OrthoDB" id="2019149at2759"/>
<keyword evidence="9 12" id="KW-0063">Aspartyl esterase</keyword>
<dbReference type="Proteomes" id="UP000796880">
    <property type="component" value="Unassembled WGS sequence"/>
</dbReference>
<dbReference type="Pfam" id="PF01095">
    <property type="entry name" value="Pectinesterase"/>
    <property type="match status" value="1"/>
</dbReference>
<evidence type="ECO:0000256" key="2">
    <source>
        <dbReference type="ARBA" id="ARBA00005184"/>
    </source>
</evidence>
<dbReference type="GO" id="GO:0042545">
    <property type="term" value="P:cell wall modification"/>
    <property type="evidence" value="ECO:0007669"/>
    <property type="project" value="UniProtKB-UniRule"/>
</dbReference>
<evidence type="ECO:0000256" key="4">
    <source>
        <dbReference type="ARBA" id="ARBA00013229"/>
    </source>
</evidence>
<evidence type="ECO:0000256" key="1">
    <source>
        <dbReference type="ARBA" id="ARBA00004191"/>
    </source>
</evidence>
<organism evidence="14 15">
    <name type="scientific">Rhamnella rubrinervis</name>
    <dbReference type="NCBI Taxonomy" id="2594499"/>
    <lineage>
        <taxon>Eukaryota</taxon>
        <taxon>Viridiplantae</taxon>
        <taxon>Streptophyta</taxon>
        <taxon>Embryophyta</taxon>
        <taxon>Tracheophyta</taxon>
        <taxon>Spermatophyta</taxon>
        <taxon>Magnoliopsida</taxon>
        <taxon>eudicotyledons</taxon>
        <taxon>Gunneridae</taxon>
        <taxon>Pentapetalae</taxon>
        <taxon>rosids</taxon>
        <taxon>fabids</taxon>
        <taxon>Rosales</taxon>
        <taxon>Rhamnaceae</taxon>
        <taxon>rhamnoid group</taxon>
        <taxon>Rhamneae</taxon>
        <taxon>Rhamnella</taxon>
    </lineage>
</organism>